<organism evidence="2 3">
    <name type="scientific">Marilutibacter penaei</name>
    <dbReference type="NCBI Taxonomy" id="2759900"/>
    <lineage>
        <taxon>Bacteria</taxon>
        <taxon>Pseudomonadati</taxon>
        <taxon>Pseudomonadota</taxon>
        <taxon>Gammaproteobacteria</taxon>
        <taxon>Lysobacterales</taxon>
        <taxon>Lysobacteraceae</taxon>
        <taxon>Marilutibacter</taxon>
    </lineage>
</organism>
<dbReference type="Gene3D" id="3.30.300.30">
    <property type="match status" value="1"/>
</dbReference>
<dbReference type="PANTHER" id="PTHR43767">
    <property type="entry name" value="LONG-CHAIN-FATTY-ACID--COA LIGASE"/>
    <property type="match status" value="1"/>
</dbReference>
<gene>
    <name evidence="2" type="ORF">H4F99_05420</name>
</gene>
<reference evidence="2 3" key="1">
    <citation type="submission" date="2020-07" db="EMBL/GenBank/DDBJ databases">
        <authorList>
            <person name="Xu S."/>
            <person name="Li A."/>
        </authorList>
    </citation>
    <scope>NUCLEOTIDE SEQUENCE [LARGE SCALE GENOMIC DNA]</scope>
    <source>
        <strain evidence="2 3">SG-8</strain>
    </source>
</reference>
<dbReference type="PROSITE" id="PS00455">
    <property type="entry name" value="AMP_BINDING"/>
    <property type="match status" value="1"/>
</dbReference>
<accession>A0A7W3U2W8</accession>
<keyword evidence="3" id="KW-1185">Reference proteome</keyword>
<dbReference type="InterPro" id="IPR020845">
    <property type="entry name" value="AMP-binding_CS"/>
</dbReference>
<feature type="domain" description="AMP-dependent synthetase/ligase" evidence="1">
    <location>
        <begin position="27"/>
        <end position="375"/>
    </location>
</feature>
<dbReference type="InterPro" id="IPR000873">
    <property type="entry name" value="AMP-dep_synth/lig_dom"/>
</dbReference>
<dbReference type="SUPFAM" id="SSF56801">
    <property type="entry name" value="Acetyl-CoA synthetase-like"/>
    <property type="match status" value="1"/>
</dbReference>
<dbReference type="InterPro" id="IPR045851">
    <property type="entry name" value="AMP-bd_C_sf"/>
</dbReference>
<protein>
    <submittedName>
        <fullName evidence="2">AMP-binding protein</fullName>
    </submittedName>
</protein>
<name>A0A7W3U2W8_9GAMM</name>
<dbReference type="Proteomes" id="UP000552587">
    <property type="component" value="Unassembled WGS sequence"/>
</dbReference>
<proteinExistence type="predicted"/>
<evidence type="ECO:0000259" key="1">
    <source>
        <dbReference type="Pfam" id="PF00501"/>
    </source>
</evidence>
<dbReference type="InterPro" id="IPR050237">
    <property type="entry name" value="ATP-dep_AMP-bd_enzyme"/>
</dbReference>
<dbReference type="Pfam" id="PF00501">
    <property type="entry name" value="AMP-binding"/>
    <property type="match status" value="1"/>
</dbReference>
<dbReference type="Gene3D" id="3.40.50.12780">
    <property type="entry name" value="N-terminal domain of ligase-like"/>
    <property type="match status" value="1"/>
</dbReference>
<comment type="caution">
    <text evidence="2">The sequence shown here is derived from an EMBL/GenBank/DDBJ whole genome shotgun (WGS) entry which is preliminary data.</text>
</comment>
<dbReference type="EMBL" id="JACHTE010000003">
    <property type="protein sequence ID" value="MBB1087928.1"/>
    <property type="molecule type" value="Genomic_DNA"/>
</dbReference>
<dbReference type="PANTHER" id="PTHR43767:SF1">
    <property type="entry name" value="NONRIBOSOMAL PEPTIDE SYNTHASE PES1 (EUROFUNG)-RELATED"/>
    <property type="match status" value="1"/>
</dbReference>
<evidence type="ECO:0000313" key="3">
    <source>
        <dbReference type="Proteomes" id="UP000552587"/>
    </source>
</evidence>
<dbReference type="AlphaFoldDB" id="A0A7W3U2W8"/>
<sequence>MAFLPESGAASSFGMSVQPLRVEALLDHAARVHPRSTVTTAGAAGTSKSLSYPELAEAAGHVAVLMQAAGFRPGDRIFLLAHAAAEVLAWTYGAARLGVVPHFANPGHGAGTLRMQWTKSGARWLLHDAACEALALECVAGGDEASLRRLDMASAPALRAGLKEDPRPEGALALVCYSSGTTGLPKVVAFTHRSTVLHAFACALPDAMCLASSDRVMPLVQPFHAAAWAAPFACPLVGASLVLVPPSAEPAQWYEWIEVHRVTVLGAVTAQWRMLLAYMEQHNLHFSTLRRTVVAGTRMPPAVATRIVDRLGVEVRQAWGMTETSPLATIGCHGRVRETAHGRPVFGVQVAVRNWAGTLQPGGMGELMVRGHWVATPGWNGEWLSTGDLAMVHADGGVEVVDRLCDVVHGTSGPLSSALVEYEACVQEGVADAALLAMEGHFPHGVLAWVARDGSEPARIVDGLRQRLATAFDGWNPDRFVRVDALPFTSSAKVRKTQLKAELLAAGHLSAPNPGSGKPARAPA</sequence>
<dbReference type="GO" id="GO:0016878">
    <property type="term" value="F:acid-thiol ligase activity"/>
    <property type="evidence" value="ECO:0007669"/>
    <property type="project" value="UniProtKB-ARBA"/>
</dbReference>
<dbReference type="InterPro" id="IPR042099">
    <property type="entry name" value="ANL_N_sf"/>
</dbReference>
<evidence type="ECO:0000313" key="2">
    <source>
        <dbReference type="EMBL" id="MBB1087928.1"/>
    </source>
</evidence>